<reference evidence="5" key="1">
    <citation type="submission" date="2016-06" db="UniProtKB">
        <authorList>
            <consortium name="WormBaseParasite"/>
        </authorList>
    </citation>
    <scope>IDENTIFICATION</scope>
</reference>
<gene>
    <name evidence="3" type="ORF">ECPE_LOCUS17672</name>
</gene>
<organism evidence="5">
    <name type="scientific">Echinostoma caproni</name>
    <dbReference type="NCBI Taxonomy" id="27848"/>
    <lineage>
        <taxon>Eukaryota</taxon>
        <taxon>Metazoa</taxon>
        <taxon>Spiralia</taxon>
        <taxon>Lophotrochozoa</taxon>
        <taxon>Platyhelminthes</taxon>
        <taxon>Trematoda</taxon>
        <taxon>Digenea</taxon>
        <taxon>Plagiorchiida</taxon>
        <taxon>Echinostomata</taxon>
        <taxon>Echinostomatoidea</taxon>
        <taxon>Echinostomatidae</taxon>
        <taxon>Echinostoma</taxon>
    </lineage>
</organism>
<evidence type="ECO:0000256" key="2">
    <source>
        <dbReference type="SAM" id="MobiDB-lite"/>
    </source>
</evidence>
<evidence type="ECO:0000313" key="3">
    <source>
        <dbReference type="EMBL" id="VDP94975.1"/>
    </source>
</evidence>
<accession>A0A183BEN7</accession>
<protein>
    <submittedName>
        <fullName evidence="5">Centrosomal protein of 85 kDa-like</fullName>
    </submittedName>
</protein>
<feature type="coiled-coil region" evidence="1">
    <location>
        <begin position="178"/>
        <end position="219"/>
    </location>
</feature>
<evidence type="ECO:0000313" key="4">
    <source>
        <dbReference type="Proteomes" id="UP000272942"/>
    </source>
</evidence>
<name>A0A183BEN7_9TREM</name>
<proteinExistence type="predicted"/>
<reference evidence="3 4" key="2">
    <citation type="submission" date="2018-11" db="EMBL/GenBank/DDBJ databases">
        <authorList>
            <consortium name="Pathogen Informatics"/>
        </authorList>
    </citation>
    <scope>NUCLEOTIDE SEQUENCE [LARGE SCALE GENOMIC DNA]</scope>
    <source>
        <strain evidence="3 4">Egypt</strain>
    </source>
</reference>
<dbReference type="EMBL" id="UZAN01070774">
    <property type="protein sequence ID" value="VDP94975.1"/>
    <property type="molecule type" value="Genomic_DNA"/>
</dbReference>
<keyword evidence="1" id="KW-0175">Coiled coil</keyword>
<dbReference type="Proteomes" id="UP000272942">
    <property type="component" value="Unassembled WGS sequence"/>
</dbReference>
<feature type="region of interest" description="Disordered" evidence="2">
    <location>
        <begin position="1"/>
        <end position="31"/>
    </location>
</feature>
<keyword evidence="4" id="KW-1185">Reference proteome</keyword>
<evidence type="ECO:0000313" key="5">
    <source>
        <dbReference type="WBParaSite" id="ECPE_0001771701-mRNA-1"/>
    </source>
</evidence>
<dbReference type="WBParaSite" id="ECPE_0001771701-mRNA-1">
    <property type="protein sequence ID" value="ECPE_0001771701-mRNA-1"/>
    <property type="gene ID" value="ECPE_0001771701"/>
</dbReference>
<evidence type="ECO:0000256" key="1">
    <source>
        <dbReference type="SAM" id="Coils"/>
    </source>
</evidence>
<feature type="compositionally biased region" description="Polar residues" evidence="2">
    <location>
        <begin position="67"/>
        <end position="92"/>
    </location>
</feature>
<dbReference type="AlphaFoldDB" id="A0A183BEN7"/>
<feature type="region of interest" description="Disordered" evidence="2">
    <location>
        <begin position="61"/>
        <end position="135"/>
    </location>
</feature>
<feature type="compositionally biased region" description="Low complexity" evidence="2">
    <location>
        <begin position="103"/>
        <end position="131"/>
    </location>
</feature>
<feature type="compositionally biased region" description="Basic and acidic residues" evidence="2">
    <location>
        <begin position="93"/>
        <end position="102"/>
    </location>
</feature>
<sequence>MDVGYAAPSVELKTSEARSLPRSQTLPRSTRKPKLLVSFDLNASHDLTENTSVVSCPSLRSALRHSSGPTRTTSSTNLSVRDQRRSFWSSKGRSTERLDQIPRSRTWSSDDSSTITPTRSKSLGSTSSRSTENLKLPIRRSQFNGINLDPDTRDYSPGSTHSLLHSYLPKCLSADIVIECAQDRLVELQNQVVEAYRARAEVTQALEEQRRRYKELVDLYEQYRCGTLGPPVSPTSCSTKNLSTAVENMRLVFVCVYVCVGKLD</sequence>